<dbReference type="AlphaFoldDB" id="X0QB43"/>
<keyword evidence="1" id="KW-1133">Transmembrane helix</keyword>
<dbReference type="Proteomes" id="UP000019491">
    <property type="component" value="Unassembled WGS sequence"/>
</dbReference>
<organism evidence="2 3">
    <name type="scientific">Rhodococcus wratislaviensis NBRC 100605</name>
    <dbReference type="NCBI Taxonomy" id="1219028"/>
    <lineage>
        <taxon>Bacteria</taxon>
        <taxon>Bacillati</taxon>
        <taxon>Actinomycetota</taxon>
        <taxon>Actinomycetes</taxon>
        <taxon>Mycobacteriales</taxon>
        <taxon>Nocardiaceae</taxon>
        <taxon>Rhodococcus</taxon>
    </lineage>
</organism>
<gene>
    <name evidence="2" type="ORF">RW1_060_00370</name>
</gene>
<keyword evidence="3" id="KW-1185">Reference proteome</keyword>
<evidence type="ECO:0000313" key="2">
    <source>
        <dbReference type="EMBL" id="GAF48827.1"/>
    </source>
</evidence>
<protein>
    <submittedName>
        <fullName evidence="2">Uncharacterized protein</fullName>
    </submittedName>
</protein>
<sequence>MLEGCTDDGVELAVLLLLGPDIAIASVWVFNVTRESFAAPWMLRISMGWYCILTIHTLRTNPICVSCPCRSAKHTVVSFAKALGQAADTTARRAAEAAS</sequence>
<dbReference type="EMBL" id="BAWF01000060">
    <property type="protein sequence ID" value="GAF48827.1"/>
    <property type="molecule type" value="Genomic_DNA"/>
</dbReference>
<evidence type="ECO:0000256" key="1">
    <source>
        <dbReference type="SAM" id="Phobius"/>
    </source>
</evidence>
<keyword evidence="1" id="KW-0472">Membrane</keyword>
<proteinExistence type="predicted"/>
<feature type="transmembrane region" description="Helical" evidence="1">
    <location>
        <begin position="12"/>
        <end position="29"/>
    </location>
</feature>
<reference evidence="2 3" key="1">
    <citation type="submission" date="2014-02" db="EMBL/GenBank/DDBJ databases">
        <title>Whole genome shotgun sequence of Rhodococcus wratislaviensis NBRC 100605.</title>
        <authorList>
            <person name="Hosoyama A."/>
            <person name="Tsuchikane K."/>
            <person name="Yoshida I."/>
            <person name="Ohji S."/>
            <person name="Ichikawa N."/>
            <person name="Yamazoe A."/>
            <person name="Fujita N."/>
        </authorList>
    </citation>
    <scope>NUCLEOTIDE SEQUENCE [LARGE SCALE GENOMIC DNA]</scope>
    <source>
        <strain evidence="2 3">NBRC 100605</strain>
    </source>
</reference>
<accession>X0QB43</accession>
<evidence type="ECO:0000313" key="3">
    <source>
        <dbReference type="Proteomes" id="UP000019491"/>
    </source>
</evidence>
<name>X0QB43_RHOWR</name>
<comment type="caution">
    <text evidence="2">The sequence shown here is derived from an EMBL/GenBank/DDBJ whole genome shotgun (WGS) entry which is preliminary data.</text>
</comment>
<keyword evidence="1" id="KW-0812">Transmembrane</keyword>